<feature type="domain" description="BAR" evidence="2">
    <location>
        <begin position="31"/>
        <end position="299"/>
    </location>
</feature>
<dbReference type="InterPro" id="IPR027267">
    <property type="entry name" value="AH/BAR_dom_sf"/>
</dbReference>
<keyword evidence="4" id="KW-1185">Reference proteome</keyword>
<evidence type="ECO:0000259" key="2">
    <source>
        <dbReference type="SMART" id="SM00721"/>
    </source>
</evidence>
<proteinExistence type="predicted"/>
<feature type="region of interest" description="Disordered" evidence="1">
    <location>
        <begin position="116"/>
        <end position="138"/>
    </location>
</feature>
<dbReference type="SUPFAM" id="SSF103657">
    <property type="entry name" value="BAR/IMD domain-like"/>
    <property type="match status" value="1"/>
</dbReference>
<dbReference type="Gene3D" id="1.20.1270.60">
    <property type="entry name" value="Arfaptin homology (AH) domain/BAR domain"/>
    <property type="match status" value="1"/>
</dbReference>
<gene>
    <name evidence="3" type="ORF">CcCBS67573_g04164</name>
</gene>
<dbReference type="GO" id="GO:0005737">
    <property type="term" value="C:cytoplasm"/>
    <property type="evidence" value="ECO:0007669"/>
    <property type="project" value="InterPro"/>
</dbReference>
<dbReference type="Proteomes" id="UP000320333">
    <property type="component" value="Unassembled WGS sequence"/>
</dbReference>
<dbReference type="Pfam" id="PF10455">
    <property type="entry name" value="BAR_2"/>
    <property type="match status" value="1"/>
</dbReference>
<evidence type="ECO:0000313" key="3">
    <source>
        <dbReference type="EMBL" id="TPX74573.1"/>
    </source>
</evidence>
<sequence>MATTSDSQTLRGKASMTFASLASQLKPLSNDAAKRVSMGVQFAKEKLGSTTDVTELPPKYRELEEKVDKIRVMHESLLKLTINFQKPHYDYAPHISETAKDVAASVRDGWSSFMAGGGMDQNGRTSVPHPSTKEEIPPSLSHAISKVAKTAATGMNPQEPFTVTLEKIADAYETIGHTRVKMDTEITQSVHAPLTTTLNQLIAHATKARRHVSLVRLNYDSARAKLKTAKPQQEDAARAEMEATEDAFVAAVDDAMSKMALVVDSTEPIKNWAKLVEAQLAYYKQAHEVLAGLVPEIEELMVTNEALKAPSV</sequence>
<evidence type="ECO:0000256" key="1">
    <source>
        <dbReference type="SAM" id="MobiDB-lite"/>
    </source>
</evidence>
<name>A0A507FEC3_9FUNG</name>
<reference evidence="3 4" key="1">
    <citation type="journal article" date="2019" name="Sci. Rep.">
        <title>Comparative genomics of chytrid fungi reveal insights into the obligate biotrophic and pathogenic lifestyle of Synchytrium endobioticum.</title>
        <authorList>
            <person name="van de Vossenberg B.T.L.H."/>
            <person name="Warris S."/>
            <person name="Nguyen H.D.T."/>
            <person name="van Gent-Pelzer M.P.E."/>
            <person name="Joly D.L."/>
            <person name="van de Geest H.C."/>
            <person name="Bonants P.J.M."/>
            <person name="Smith D.S."/>
            <person name="Levesque C.A."/>
            <person name="van der Lee T.A.J."/>
        </authorList>
    </citation>
    <scope>NUCLEOTIDE SEQUENCE [LARGE SCALE GENOMIC DNA]</scope>
    <source>
        <strain evidence="3 4">CBS 675.73</strain>
    </source>
</reference>
<organism evidence="3 4">
    <name type="scientific">Chytriomyces confervae</name>
    <dbReference type="NCBI Taxonomy" id="246404"/>
    <lineage>
        <taxon>Eukaryota</taxon>
        <taxon>Fungi</taxon>
        <taxon>Fungi incertae sedis</taxon>
        <taxon>Chytridiomycota</taxon>
        <taxon>Chytridiomycota incertae sedis</taxon>
        <taxon>Chytridiomycetes</taxon>
        <taxon>Chytridiales</taxon>
        <taxon>Chytriomycetaceae</taxon>
        <taxon>Chytriomyces</taxon>
    </lineage>
</organism>
<dbReference type="InterPro" id="IPR004148">
    <property type="entry name" value="BAR_dom"/>
</dbReference>
<dbReference type="SMART" id="SM00721">
    <property type="entry name" value="BAR"/>
    <property type="match status" value="1"/>
</dbReference>
<dbReference type="EMBL" id="QEAP01000119">
    <property type="protein sequence ID" value="TPX74573.1"/>
    <property type="molecule type" value="Genomic_DNA"/>
</dbReference>
<dbReference type="STRING" id="246404.A0A507FEC3"/>
<accession>A0A507FEC3</accession>
<evidence type="ECO:0000313" key="4">
    <source>
        <dbReference type="Proteomes" id="UP000320333"/>
    </source>
</evidence>
<protein>
    <recommendedName>
        <fullName evidence="2">BAR domain-containing protein</fullName>
    </recommendedName>
</protein>
<dbReference type="InterPro" id="IPR018859">
    <property type="entry name" value="BAR_dom-cont"/>
</dbReference>
<dbReference type="OrthoDB" id="5549748at2759"/>
<comment type="caution">
    <text evidence="3">The sequence shown here is derived from an EMBL/GenBank/DDBJ whole genome shotgun (WGS) entry which is preliminary data.</text>
</comment>
<dbReference type="AlphaFoldDB" id="A0A507FEC3"/>